<protein>
    <submittedName>
        <fullName evidence="3">NmrA family NAD(P)-binding protein</fullName>
    </submittedName>
</protein>
<feature type="compositionally biased region" description="Low complexity" evidence="1">
    <location>
        <begin position="238"/>
        <end position="247"/>
    </location>
</feature>
<dbReference type="Pfam" id="PF05368">
    <property type="entry name" value="NmrA"/>
    <property type="match status" value="1"/>
</dbReference>
<dbReference type="InterPro" id="IPR051604">
    <property type="entry name" value="Ergot_Alk_Oxidoreductase"/>
</dbReference>
<proteinExistence type="predicted"/>
<accession>A0ABS5VBK7</accession>
<name>A0ABS5VBK7_9MICO</name>
<evidence type="ECO:0000313" key="3">
    <source>
        <dbReference type="EMBL" id="MBT1586200.1"/>
    </source>
</evidence>
<dbReference type="Gene3D" id="3.40.50.720">
    <property type="entry name" value="NAD(P)-binding Rossmann-like Domain"/>
    <property type="match status" value="1"/>
</dbReference>
<feature type="compositionally biased region" description="Basic and acidic residues" evidence="1">
    <location>
        <begin position="225"/>
        <end position="237"/>
    </location>
</feature>
<feature type="compositionally biased region" description="Basic and acidic residues" evidence="1">
    <location>
        <begin position="163"/>
        <end position="180"/>
    </location>
</feature>
<evidence type="ECO:0000259" key="2">
    <source>
        <dbReference type="Pfam" id="PF05368"/>
    </source>
</evidence>
<dbReference type="PANTHER" id="PTHR43162:SF1">
    <property type="entry name" value="PRESTALK A DIFFERENTIATION PROTEIN A"/>
    <property type="match status" value="1"/>
</dbReference>
<feature type="region of interest" description="Disordered" evidence="1">
    <location>
        <begin position="148"/>
        <end position="319"/>
    </location>
</feature>
<feature type="compositionally biased region" description="Polar residues" evidence="1">
    <location>
        <begin position="310"/>
        <end position="319"/>
    </location>
</feature>
<evidence type="ECO:0000256" key="1">
    <source>
        <dbReference type="SAM" id="MobiDB-lite"/>
    </source>
</evidence>
<organism evidence="3 4">
    <name type="scientific">Curtobacterium aurantiacum</name>
    <dbReference type="NCBI Taxonomy" id="3236919"/>
    <lineage>
        <taxon>Bacteria</taxon>
        <taxon>Bacillati</taxon>
        <taxon>Actinomycetota</taxon>
        <taxon>Actinomycetes</taxon>
        <taxon>Micrococcales</taxon>
        <taxon>Microbacteriaceae</taxon>
        <taxon>Curtobacterium</taxon>
    </lineage>
</organism>
<feature type="compositionally biased region" description="Basic residues" evidence="1">
    <location>
        <begin position="203"/>
        <end position="217"/>
    </location>
</feature>
<dbReference type="PANTHER" id="PTHR43162">
    <property type="match status" value="1"/>
</dbReference>
<dbReference type="SUPFAM" id="SSF51735">
    <property type="entry name" value="NAD(P)-binding Rossmann-fold domains"/>
    <property type="match status" value="1"/>
</dbReference>
<dbReference type="Proteomes" id="UP001519641">
    <property type="component" value="Unassembled WGS sequence"/>
</dbReference>
<feature type="compositionally biased region" description="Basic residues" evidence="1">
    <location>
        <begin position="252"/>
        <end position="273"/>
    </location>
</feature>
<comment type="caution">
    <text evidence="3">The sequence shown here is derived from an EMBL/GenBank/DDBJ whole genome shotgun (WGS) entry which is preliminary data.</text>
</comment>
<sequence>MGEIVAVTGVTGDVGGKTAELLRAAGVTVRAVVRRPEQVDALRARGIDGRLADLGDEDALTAALEGVDRFFLVTPVSQRQREQGAAGVRAAQRAGVARIVQLSGGDAAEHSPHVVGERRLAHRPAGARERPGVDDPPPVVVHDERAALGAGDPSGMVPAHHGPRGDWLDRHRGHRPDGRAGAHRGRPRQHRTGAHRTGPARRAGCRRRAHRRARPTRARPAPAEPRLRRCAAPERGARLAGRGAPAAVRSGRPPRTRRRRRDERRRAAHHRHRTAEPDRLGASPPRRPAGVTRRAGGDPGLQAVDRQRDVSVTTRCSCT</sequence>
<reference evidence="3 4" key="1">
    <citation type="submission" date="2021-05" db="EMBL/GenBank/DDBJ databases">
        <title>Whole genome sequence of Curtobacterium flaccumfaciens pv. flaccumfaciens strain CFBP 8819.</title>
        <authorList>
            <person name="Osdaghi E."/>
            <person name="Taghouti G."/>
            <person name="Portier P."/>
            <person name="Fazliarab A."/>
            <person name="Taghavi S.M."/>
            <person name="Briand M."/>
            <person name="Le-Saux M."/>
            <person name="Jacques M.-A."/>
        </authorList>
    </citation>
    <scope>NUCLEOTIDE SEQUENCE [LARGE SCALE GENOMIC DNA]</scope>
    <source>
        <strain evidence="3 4">CFBP 8819</strain>
    </source>
</reference>
<dbReference type="EMBL" id="JAHEWS010000001">
    <property type="protein sequence ID" value="MBT1586200.1"/>
    <property type="molecule type" value="Genomic_DNA"/>
</dbReference>
<keyword evidence="4" id="KW-1185">Reference proteome</keyword>
<dbReference type="InterPro" id="IPR036291">
    <property type="entry name" value="NAD(P)-bd_dom_sf"/>
</dbReference>
<dbReference type="InterPro" id="IPR008030">
    <property type="entry name" value="NmrA-like"/>
</dbReference>
<gene>
    <name evidence="3" type="ORF">KK097_00060</name>
</gene>
<evidence type="ECO:0000313" key="4">
    <source>
        <dbReference type="Proteomes" id="UP001519641"/>
    </source>
</evidence>
<feature type="domain" description="NmrA-like" evidence="2">
    <location>
        <begin position="4"/>
        <end position="103"/>
    </location>
</feature>
<feature type="compositionally biased region" description="Basic residues" evidence="1">
    <location>
        <begin position="181"/>
        <end position="194"/>
    </location>
</feature>